<dbReference type="PANTHER" id="PTHR21717">
    <property type="entry name" value="TELOMERIC REPEAT BINDING PROTEIN"/>
    <property type="match status" value="1"/>
</dbReference>
<dbReference type="AlphaFoldDB" id="A0AAV6HNG1"/>
<dbReference type="InterPro" id="IPR031105">
    <property type="entry name" value="TRP_plant"/>
</dbReference>
<sequence>MNVLSVSINSYFRNEWKMIKDEAFGNDSKRTRTDLRDKWKTLVHTATIPAHERRGAVPPEWLLEIVRGVKNGF</sequence>
<evidence type="ECO:0000313" key="2">
    <source>
        <dbReference type="Proteomes" id="UP000823749"/>
    </source>
</evidence>
<reference evidence="1 2" key="1">
    <citation type="submission" date="2020-08" db="EMBL/GenBank/DDBJ databases">
        <title>Plant Genome Project.</title>
        <authorList>
            <person name="Zhang R.-G."/>
        </authorList>
    </citation>
    <scope>NUCLEOTIDE SEQUENCE [LARGE SCALE GENOMIC DNA]</scope>
    <source>
        <strain evidence="1">WSP0</strain>
        <tissue evidence="1">Leaf</tissue>
    </source>
</reference>
<dbReference type="InterPro" id="IPR009057">
    <property type="entry name" value="Homeodomain-like_sf"/>
</dbReference>
<organism evidence="1 2">
    <name type="scientific">Rhododendron griersonianum</name>
    <dbReference type="NCBI Taxonomy" id="479676"/>
    <lineage>
        <taxon>Eukaryota</taxon>
        <taxon>Viridiplantae</taxon>
        <taxon>Streptophyta</taxon>
        <taxon>Embryophyta</taxon>
        <taxon>Tracheophyta</taxon>
        <taxon>Spermatophyta</taxon>
        <taxon>Magnoliopsida</taxon>
        <taxon>eudicotyledons</taxon>
        <taxon>Gunneridae</taxon>
        <taxon>Pentapetalae</taxon>
        <taxon>asterids</taxon>
        <taxon>Ericales</taxon>
        <taxon>Ericaceae</taxon>
        <taxon>Ericoideae</taxon>
        <taxon>Rhodoreae</taxon>
        <taxon>Rhododendron</taxon>
    </lineage>
</organism>
<accession>A0AAV6HNG1</accession>
<evidence type="ECO:0008006" key="3">
    <source>
        <dbReference type="Google" id="ProtNLM"/>
    </source>
</evidence>
<dbReference type="SUPFAM" id="SSF46689">
    <property type="entry name" value="Homeodomain-like"/>
    <property type="match status" value="1"/>
</dbReference>
<gene>
    <name evidence="1" type="ORF">RHGRI_036349</name>
</gene>
<dbReference type="Gene3D" id="1.10.246.220">
    <property type="match status" value="1"/>
</dbReference>
<name>A0AAV6HNG1_9ERIC</name>
<dbReference type="Proteomes" id="UP000823749">
    <property type="component" value="Chromosome 13"/>
</dbReference>
<dbReference type="EMBL" id="JACTNZ010000013">
    <property type="protein sequence ID" value="KAG5515275.1"/>
    <property type="molecule type" value="Genomic_DNA"/>
</dbReference>
<keyword evidence="2" id="KW-1185">Reference proteome</keyword>
<dbReference type="PANTHER" id="PTHR21717:SF70">
    <property type="entry name" value="TELOMERE REPEAT-BINDING PROTEIN 2-RELATED"/>
    <property type="match status" value="1"/>
</dbReference>
<proteinExistence type="predicted"/>
<evidence type="ECO:0000313" key="1">
    <source>
        <dbReference type="EMBL" id="KAG5515275.1"/>
    </source>
</evidence>
<comment type="caution">
    <text evidence="1">The sequence shown here is derived from an EMBL/GenBank/DDBJ whole genome shotgun (WGS) entry which is preliminary data.</text>
</comment>
<protein>
    <recommendedName>
        <fullName evidence="3">Myb-like domain-containing protein</fullName>
    </recommendedName>
</protein>